<dbReference type="InterPro" id="IPR014738">
    <property type="entry name" value="Citrate_transporter"/>
</dbReference>
<comment type="subcellular location">
    <subcellularLocation>
        <location evidence="1">Membrane</location>
        <topology evidence="1">Multi-pass membrane protein</topology>
    </subcellularLocation>
</comment>
<dbReference type="GO" id="GO:0016020">
    <property type="term" value="C:membrane"/>
    <property type="evidence" value="ECO:0007669"/>
    <property type="project" value="UniProtKB-SubCell"/>
</dbReference>
<dbReference type="AlphaFoldDB" id="A0AAU8UZ20"/>
<keyword evidence="3 6" id="KW-0812">Transmembrane</keyword>
<dbReference type="NCBIfam" id="TIGR00784">
    <property type="entry name" value="citMHS"/>
    <property type="match status" value="1"/>
</dbReference>
<feature type="transmembrane region" description="Helical" evidence="6">
    <location>
        <begin position="285"/>
        <end position="302"/>
    </location>
</feature>
<evidence type="ECO:0000256" key="6">
    <source>
        <dbReference type="SAM" id="Phobius"/>
    </source>
</evidence>
<feature type="transmembrane region" description="Helical" evidence="6">
    <location>
        <begin position="173"/>
        <end position="195"/>
    </location>
</feature>
<dbReference type="EMBL" id="CP016374">
    <property type="protein sequence ID" value="AQX02192.1"/>
    <property type="molecule type" value="Genomic_DNA"/>
</dbReference>
<accession>A0AAU8UZ20</accession>
<dbReference type="Proteomes" id="UP000190848">
    <property type="component" value="Chromosome"/>
</dbReference>
<feature type="transmembrane region" description="Helical" evidence="6">
    <location>
        <begin position="348"/>
        <end position="369"/>
    </location>
</feature>
<sequence>MLTILGFSMIFLFMILIMKRKMTPLTALVITPIIFALFAGFNHELGSMMTEGVKSISLTGVMLIFAILYFSLMIDVGLFEPLIELIQKLVKDNPIRITIGTAILTILVSLDGDGSTTYIIVVSALLPLYKRQGMNPLILSCIIMLSGCIMNILPWGGPTARVMSSLELGHKEIFIPMIPIIIVGALWVIFVAYILGIKEKRRILKEGKITQYNNSDSENIIDKSLLRPKLLWVNFLMTILLLISMVMDFLPLSVTFMIAFCLAMIINYPELKDQQKIIQKHSGNALAVASMIFGAGIFTGILQGTGIMQDMGNSIISIVPQQWGGLFNIITAVFSIPLTFFLSNDAYYYGILPIITATGAELGISADILGRASLVGQATHLLSPLVPSTYLLVSLVGVEFSAHLRYTLKWALGSSIIMLGAALLLGVI</sequence>
<reference evidence="8 9" key="1">
    <citation type="submission" date="2016-07" db="EMBL/GenBank/DDBJ databases">
        <title>Revisiting the taxonomy of the Elizabethkingia Genus using Whole-Genome Sequencing, Optical Mapping, and MALDI-TOF, along with proposal of three novel Elizabethkingia species: Elizabethkingia bruuniana sp. nov., Elizabethkingia ursingii sp. nov., and Elizabethkingia occulta sp. nov.</title>
        <authorList>
            <person name="Nicholson A.C."/>
        </authorList>
    </citation>
    <scope>NUCLEOTIDE SEQUENCE [LARGE SCALE GENOMIC DNA]</scope>
    <source>
        <strain evidence="8 9">F3201</strain>
    </source>
</reference>
<dbReference type="GO" id="GO:0015137">
    <property type="term" value="F:citrate transmembrane transporter activity"/>
    <property type="evidence" value="ECO:0007669"/>
    <property type="project" value="InterPro"/>
</dbReference>
<evidence type="ECO:0000256" key="1">
    <source>
        <dbReference type="ARBA" id="ARBA00004141"/>
    </source>
</evidence>
<evidence type="ECO:0000259" key="7">
    <source>
        <dbReference type="Pfam" id="PF03600"/>
    </source>
</evidence>
<feature type="transmembrane region" description="Helical" evidence="6">
    <location>
        <begin position="381"/>
        <end position="402"/>
    </location>
</feature>
<feature type="transmembrane region" description="Helical" evidence="6">
    <location>
        <begin position="55"/>
        <end position="79"/>
    </location>
</feature>
<evidence type="ECO:0000313" key="8">
    <source>
        <dbReference type="EMBL" id="AQX02192.1"/>
    </source>
</evidence>
<feature type="transmembrane region" description="Helical" evidence="6">
    <location>
        <begin position="136"/>
        <end position="153"/>
    </location>
</feature>
<evidence type="ECO:0000256" key="2">
    <source>
        <dbReference type="ARBA" id="ARBA00022448"/>
    </source>
</evidence>
<evidence type="ECO:0000256" key="3">
    <source>
        <dbReference type="ARBA" id="ARBA00022692"/>
    </source>
</evidence>
<feature type="transmembrane region" description="Helical" evidence="6">
    <location>
        <begin position="408"/>
        <end position="427"/>
    </location>
</feature>
<evidence type="ECO:0000256" key="5">
    <source>
        <dbReference type="ARBA" id="ARBA00023136"/>
    </source>
</evidence>
<feature type="domain" description="Citrate transporter-like" evidence="7">
    <location>
        <begin position="13"/>
        <end position="376"/>
    </location>
</feature>
<evidence type="ECO:0000256" key="4">
    <source>
        <dbReference type="ARBA" id="ARBA00022989"/>
    </source>
</evidence>
<dbReference type="RefSeq" id="WP_078396261.1">
    <property type="nucleotide sequence ID" value="NZ_MAHU01000025.1"/>
</dbReference>
<dbReference type="InterPro" id="IPR004680">
    <property type="entry name" value="Cit_transptr-like_dom"/>
</dbReference>
<protein>
    <submittedName>
        <fullName evidence="8">Citrate transporter</fullName>
    </submittedName>
</protein>
<evidence type="ECO:0000313" key="9">
    <source>
        <dbReference type="Proteomes" id="UP000190848"/>
    </source>
</evidence>
<keyword evidence="4 6" id="KW-1133">Transmembrane helix</keyword>
<gene>
    <name evidence="8" type="ORF">BBD32_12300</name>
</gene>
<name>A0AAU8UZ20_9FLAO</name>
<feature type="transmembrane region" description="Helical" evidence="6">
    <location>
        <begin position="323"/>
        <end position="342"/>
    </location>
</feature>
<keyword evidence="5 6" id="KW-0472">Membrane</keyword>
<dbReference type="Pfam" id="PF03600">
    <property type="entry name" value="CitMHS"/>
    <property type="match status" value="1"/>
</dbReference>
<feature type="transmembrane region" description="Helical" evidence="6">
    <location>
        <begin position="232"/>
        <end position="265"/>
    </location>
</feature>
<keyword evidence="2" id="KW-0813">Transport</keyword>
<organism evidence="8 9">
    <name type="scientific">Elizabethkingia anophelis</name>
    <dbReference type="NCBI Taxonomy" id="1117645"/>
    <lineage>
        <taxon>Bacteria</taxon>
        <taxon>Pseudomonadati</taxon>
        <taxon>Bacteroidota</taxon>
        <taxon>Flavobacteriia</taxon>
        <taxon>Flavobacteriales</taxon>
        <taxon>Weeksellaceae</taxon>
        <taxon>Elizabethkingia</taxon>
    </lineage>
</organism>
<proteinExistence type="predicted"/>